<accession>A0A9W3Z118</accession>
<evidence type="ECO:0000259" key="1">
    <source>
        <dbReference type="Pfam" id="PF05709"/>
    </source>
</evidence>
<dbReference type="Pfam" id="PF22768">
    <property type="entry name" value="SPP1_Dit"/>
    <property type="match status" value="1"/>
</dbReference>
<gene>
    <name evidence="3" type="ORF">D7321_05460</name>
</gene>
<dbReference type="Proteomes" id="UP000283758">
    <property type="component" value="Chromosome"/>
</dbReference>
<proteinExistence type="predicted"/>
<feature type="domain" description="Siphovirus-type tail component RIFT-related" evidence="1">
    <location>
        <begin position="10"/>
        <end position="127"/>
    </location>
</feature>
<name>A0A9W3Z118_LACJH</name>
<dbReference type="Gene3D" id="2.40.30.200">
    <property type="match status" value="1"/>
</dbReference>
<evidence type="ECO:0000313" key="3">
    <source>
        <dbReference type="EMBL" id="AZZ67569.1"/>
    </source>
</evidence>
<reference evidence="3 4" key="1">
    <citation type="submission" date="2018-10" db="EMBL/GenBank/DDBJ databases">
        <title>Complete genome sequencing of Lactobacillus johnsonii ZLJ010.</title>
        <authorList>
            <person name="Zhang W."/>
            <person name="Ji H."/>
            <person name="Wang J."/>
            <person name="Zhang D."/>
            <person name="Liu H."/>
            <person name="Wang S."/>
            <person name="Wang Y."/>
        </authorList>
    </citation>
    <scope>NUCLEOTIDE SEQUENCE [LARGE SCALE GENOMIC DNA]</scope>
    <source>
        <strain evidence="3 4">ZLJ010</strain>
    </source>
</reference>
<evidence type="ECO:0000313" key="4">
    <source>
        <dbReference type="Proteomes" id="UP000283758"/>
    </source>
</evidence>
<dbReference type="AlphaFoldDB" id="A0A9W3Z118"/>
<dbReference type="RefSeq" id="WP_127835772.1">
    <property type="nucleotide sequence ID" value="NZ_CP032680.1"/>
</dbReference>
<protein>
    <submittedName>
        <fullName evidence="3">Phage tail family protein</fullName>
    </submittedName>
</protein>
<dbReference type="Pfam" id="PF05709">
    <property type="entry name" value="Sipho_tail"/>
    <property type="match status" value="1"/>
</dbReference>
<organism evidence="3 4">
    <name type="scientific">Lactobacillus johnsonii</name>
    <dbReference type="NCBI Taxonomy" id="33959"/>
    <lineage>
        <taxon>Bacteria</taxon>
        <taxon>Bacillati</taxon>
        <taxon>Bacillota</taxon>
        <taxon>Bacilli</taxon>
        <taxon>Lactobacillales</taxon>
        <taxon>Lactobacillaceae</taxon>
        <taxon>Lactobacillus</taxon>
    </lineage>
</organism>
<dbReference type="InterPro" id="IPR054738">
    <property type="entry name" value="Siphovirus-type_tail_C"/>
</dbReference>
<evidence type="ECO:0000259" key="2">
    <source>
        <dbReference type="Pfam" id="PF22768"/>
    </source>
</evidence>
<feature type="domain" description="Siphovirus-type tail component C-terminal" evidence="2">
    <location>
        <begin position="187"/>
        <end position="271"/>
    </location>
</feature>
<dbReference type="InterPro" id="IPR008841">
    <property type="entry name" value="Siphovirus-type_tail_N"/>
</dbReference>
<sequence length="273" mass="30807">MSSIFVKRLDGTEYDLDKLGFRVIAFEPPGVNYAHTYVQQSKVGQVLTDVVIDKMTIPLTLMIQAEDTIDLELKRLDLKRIFNSDEPFYVYTNRIPYLRWKCVVDGAISYPQIENFWQATATINLSCPLGLAETVATTADSDFSYESGKWGLGLNIPHGVDLKYVFNSSPCRVYNASNIDLKADELPVEITFNGNVKDTLTITNNTTNQVFKLSGSYTKQDTIVIDGIVPTINGTEQYSKTNHAYLDFVKGWNDLSVSGATDYTIKFNTRFYY</sequence>
<dbReference type="EMBL" id="CP032680">
    <property type="protein sequence ID" value="AZZ67569.1"/>
    <property type="molecule type" value="Genomic_DNA"/>
</dbReference>